<evidence type="ECO:0000313" key="2">
    <source>
        <dbReference type="Proteomes" id="UP001055879"/>
    </source>
</evidence>
<comment type="caution">
    <text evidence="1">The sequence shown here is derived from an EMBL/GenBank/DDBJ whole genome shotgun (WGS) entry which is preliminary data.</text>
</comment>
<keyword evidence="2" id="KW-1185">Reference proteome</keyword>
<accession>A0ACB9B8D2</accession>
<name>A0ACB9B8D2_ARCLA</name>
<proteinExistence type="predicted"/>
<sequence length="87" mass="10298">MANMIKESMTVFWEFLHADKDTTNLFLDKIFQGSKEHLQDPADYELFMDIKIMDSRRHDGMKMKLELEEGVTLPELRLRRPAIEVLV</sequence>
<protein>
    <submittedName>
        <fullName evidence="1">Uncharacterized protein</fullName>
    </submittedName>
</protein>
<evidence type="ECO:0000313" key="1">
    <source>
        <dbReference type="EMBL" id="KAI3718747.1"/>
    </source>
</evidence>
<organism evidence="1 2">
    <name type="scientific">Arctium lappa</name>
    <name type="common">Greater burdock</name>
    <name type="synonym">Lappa major</name>
    <dbReference type="NCBI Taxonomy" id="4217"/>
    <lineage>
        <taxon>Eukaryota</taxon>
        <taxon>Viridiplantae</taxon>
        <taxon>Streptophyta</taxon>
        <taxon>Embryophyta</taxon>
        <taxon>Tracheophyta</taxon>
        <taxon>Spermatophyta</taxon>
        <taxon>Magnoliopsida</taxon>
        <taxon>eudicotyledons</taxon>
        <taxon>Gunneridae</taxon>
        <taxon>Pentapetalae</taxon>
        <taxon>asterids</taxon>
        <taxon>campanulids</taxon>
        <taxon>Asterales</taxon>
        <taxon>Asteraceae</taxon>
        <taxon>Carduoideae</taxon>
        <taxon>Cardueae</taxon>
        <taxon>Arctiinae</taxon>
        <taxon>Arctium</taxon>
    </lineage>
</organism>
<dbReference type="EMBL" id="CM042052">
    <property type="protein sequence ID" value="KAI3718747.1"/>
    <property type="molecule type" value="Genomic_DNA"/>
</dbReference>
<gene>
    <name evidence="1" type="ORF">L6452_19629</name>
</gene>
<dbReference type="Proteomes" id="UP001055879">
    <property type="component" value="Linkage Group LG06"/>
</dbReference>
<reference evidence="1 2" key="2">
    <citation type="journal article" date="2022" name="Mol. Ecol. Resour.">
        <title>The genomes of chicory, endive, great burdock and yacon provide insights into Asteraceae paleo-polyploidization history and plant inulin production.</title>
        <authorList>
            <person name="Fan W."/>
            <person name="Wang S."/>
            <person name="Wang H."/>
            <person name="Wang A."/>
            <person name="Jiang F."/>
            <person name="Liu H."/>
            <person name="Zhao H."/>
            <person name="Xu D."/>
            <person name="Zhang Y."/>
        </authorList>
    </citation>
    <scope>NUCLEOTIDE SEQUENCE [LARGE SCALE GENOMIC DNA]</scope>
    <source>
        <strain evidence="2">cv. Niubang</strain>
    </source>
</reference>
<reference evidence="2" key="1">
    <citation type="journal article" date="2022" name="Mol. Ecol. Resour.">
        <title>The genomes of chicory, endive, great burdock and yacon provide insights into Asteraceae palaeo-polyploidization history and plant inulin production.</title>
        <authorList>
            <person name="Fan W."/>
            <person name="Wang S."/>
            <person name="Wang H."/>
            <person name="Wang A."/>
            <person name="Jiang F."/>
            <person name="Liu H."/>
            <person name="Zhao H."/>
            <person name="Xu D."/>
            <person name="Zhang Y."/>
        </authorList>
    </citation>
    <scope>NUCLEOTIDE SEQUENCE [LARGE SCALE GENOMIC DNA]</scope>
    <source>
        <strain evidence="2">cv. Niubang</strain>
    </source>
</reference>